<dbReference type="RefSeq" id="WP_264716394.1">
    <property type="nucleotide sequence ID" value="NZ_JAPDNT010000037.1"/>
</dbReference>
<protein>
    <recommendedName>
        <fullName evidence="3">Methyltransferase domain-containing protein</fullName>
    </recommendedName>
</protein>
<dbReference type="InterPro" id="IPR029063">
    <property type="entry name" value="SAM-dependent_MTases_sf"/>
</dbReference>
<dbReference type="SUPFAM" id="SSF53335">
    <property type="entry name" value="S-adenosyl-L-methionine-dependent methyltransferases"/>
    <property type="match status" value="1"/>
</dbReference>
<name>A0AA41YW22_9PROT</name>
<evidence type="ECO:0008006" key="3">
    <source>
        <dbReference type="Google" id="ProtNLM"/>
    </source>
</evidence>
<comment type="caution">
    <text evidence="1">The sequence shown here is derived from an EMBL/GenBank/DDBJ whole genome shotgun (WGS) entry which is preliminary data.</text>
</comment>
<evidence type="ECO:0000313" key="2">
    <source>
        <dbReference type="Proteomes" id="UP001165679"/>
    </source>
</evidence>
<dbReference type="Pfam" id="PF13489">
    <property type="entry name" value="Methyltransf_23"/>
    <property type="match status" value="1"/>
</dbReference>
<dbReference type="AlphaFoldDB" id="A0AA41YW22"/>
<organism evidence="1 2">
    <name type="scientific">Limobrevibacterium gyesilva</name>
    <dbReference type="NCBI Taxonomy" id="2991712"/>
    <lineage>
        <taxon>Bacteria</taxon>
        <taxon>Pseudomonadati</taxon>
        <taxon>Pseudomonadota</taxon>
        <taxon>Alphaproteobacteria</taxon>
        <taxon>Acetobacterales</taxon>
        <taxon>Acetobacteraceae</taxon>
        <taxon>Limobrevibacterium</taxon>
    </lineage>
</organism>
<reference evidence="1" key="2">
    <citation type="submission" date="2022-10" db="EMBL/GenBank/DDBJ databases">
        <authorList>
            <person name="Trinh H.N."/>
        </authorList>
    </citation>
    <scope>NUCLEOTIDE SEQUENCE</scope>
    <source>
        <strain evidence="1">RN2-1</strain>
    </source>
</reference>
<accession>A0AA41YW22</accession>
<dbReference type="EMBL" id="JAPDNT010000037">
    <property type="protein sequence ID" value="MCW3477445.1"/>
    <property type="molecule type" value="Genomic_DNA"/>
</dbReference>
<dbReference type="Gene3D" id="3.40.50.150">
    <property type="entry name" value="Vaccinia Virus protein VP39"/>
    <property type="match status" value="1"/>
</dbReference>
<sequence length="300" mass="31525">MRLDGLRNIFSRSRQAPVVGAAPGTAAMAGRQGGAAPSAPVAAVVSPWDDQRLAVAEALWGEGFLAPGGAEEVLRLAVPLGLSAASSLLLLGAGAGGPARVLAAELGVWVSTCDADPVLVDLAARRIQRAGAALAKRASVAAWNPVAPQFRRHGFHHALAADALHLGEPAAVLAALAAAIKPGGQMMLVELVADSPLDMADGAVAAWCRLERRHAALPSEAQVTTALARLGFEVRVVEDQSRRHIRQAIQGWNGLIRTLSGTRPSQAYAVSLVAEAELWMRRIRLLRDGRIRLVRWHATA</sequence>
<gene>
    <name evidence="1" type="ORF">OL599_23015</name>
</gene>
<dbReference type="Proteomes" id="UP001165679">
    <property type="component" value="Unassembled WGS sequence"/>
</dbReference>
<proteinExistence type="predicted"/>
<keyword evidence="2" id="KW-1185">Reference proteome</keyword>
<evidence type="ECO:0000313" key="1">
    <source>
        <dbReference type="EMBL" id="MCW3477445.1"/>
    </source>
</evidence>
<reference evidence="1" key="1">
    <citation type="submission" date="2022-09" db="EMBL/GenBank/DDBJ databases">
        <title>Rhodovastum sp. nov. RN2-1 isolated from soil in Seongnam, South Korea.</title>
        <authorList>
            <person name="Le N.T."/>
        </authorList>
    </citation>
    <scope>NUCLEOTIDE SEQUENCE</scope>
    <source>
        <strain evidence="1">RN2-1</strain>
    </source>
</reference>